<dbReference type="NCBIfam" id="NF005679">
    <property type="entry name" value="PRK07475.1"/>
    <property type="match status" value="1"/>
</dbReference>
<dbReference type="eggNOG" id="COG1794">
    <property type="taxonomic scope" value="Bacteria"/>
</dbReference>
<dbReference type="STRING" id="333138.LQ50_15065"/>
<dbReference type="RefSeq" id="WP_034630501.1">
    <property type="nucleotide sequence ID" value="NZ_JRJU01000019.1"/>
</dbReference>
<accession>A0A0B0IDQ7</accession>
<dbReference type="Proteomes" id="UP000030832">
    <property type="component" value="Unassembled WGS sequence"/>
</dbReference>
<protein>
    <recommendedName>
        <fullName evidence="3">Aspartate/glutamate racemase family protein</fullName>
    </recommendedName>
</protein>
<evidence type="ECO:0000313" key="1">
    <source>
        <dbReference type="EMBL" id="KHF39400.1"/>
    </source>
</evidence>
<proteinExistence type="predicted"/>
<gene>
    <name evidence="1" type="ORF">LQ50_15065</name>
</gene>
<dbReference type="AlphaFoldDB" id="A0A0B0IDQ7"/>
<reference evidence="1 2" key="1">
    <citation type="submission" date="2014-09" db="EMBL/GenBank/DDBJ databases">
        <title>Genome sequencing and annotation of Bacillus Okhensis strain Kh10-101T.</title>
        <authorList>
            <person name="Prakash J.S."/>
        </authorList>
    </citation>
    <scope>NUCLEOTIDE SEQUENCE [LARGE SCALE GENOMIC DNA]</scope>
    <source>
        <strain evidence="2">Kh10-101T</strain>
    </source>
</reference>
<sequence length="243" mass="27051">MIIRANKGQVSYGESIGILMLDTFTPFIPGDVGNATTYSFPVRYQTVKGFTFDKLLQKDRSMLVPILEAGHQLVQEGVKAITADCGYMAMYQEEIANELQVPVFLSSLLQIPFISTTLRQEDKIGIICSKSSNFEEELLLKIGVSPKVPLCIRGMEDKENFRKAAHDEIGILDPSKIEEEVVAVAIEMIQSEPSVKVILLECSSLPPYAAAIQKAVQLPIFDYVTMIRYVHSAIVQTRYSGHM</sequence>
<dbReference type="EMBL" id="JRJU01000019">
    <property type="protein sequence ID" value="KHF39400.1"/>
    <property type="molecule type" value="Genomic_DNA"/>
</dbReference>
<keyword evidence="2" id="KW-1185">Reference proteome</keyword>
<evidence type="ECO:0008006" key="3">
    <source>
        <dbReference type="Google" id="ProtNLM"/>
    </source>
</evidence>
<dbReference type="OrthoDB" id="1676875at2"/>
<organism evidence="1 2">
    <name type="scientific">Halalkalibacter okhensis</name>
    <dbReference type="NCBI Taxonomy" id="333138"/>
    <lineage>
        <taxon>Bacteria</taxon>
        <taxon>Bacillati</taxon>
        <taxon>Bacillota</taxon>
        <taxon>Bacilli</taxon>
        <taxon>Bacillales</taxon>
        <taxon>Bacillaceae</taxon>
        <taxon>Halalkalibacter</taxon>
    </lineage>
</organism>
<evidence type="ECO:0000313" key="2">
    <source>
        <dbReference type="Proteomes" id="UP000030832"/>
    </source>
</evidence>
<name>A0A0B0IDQ7_9BACI</name>
<comment type="caution">
    <text evidence="1">The sequence shown here is derived from an EMBL/GenBank/DDBJ whole genome shotgun (WGS) entry which is preliminary data.</text>
</comment>